<keyword evidence="1" id="KW-0812">Transmembrane</keyword>
<reference evidence="2 3" key="1">
    <citation type="submission" date="2021-01" db="EMBL/GenBank/DDBJ databases">
        <title>Whole genome shotgun sequence of Catellatospora chokoriensis NBRC 107358.</title>
        <authorList>
            <person name="Komaki H."/>
            <person name="Tamura T."/>
        </authorList>
    </citation>
    <scope>NUCLEOTIDE SEQUENCE [LARGE SCALE GENOMIC DNA]</scope>
    <source>
        <strain evidence="2 3">NBRC 107358</strain>
    </source>
</reference>
<dbReference type="EMBL" id="BONG01000008">
    <property type="protein sequence ID" value="GIF88465.1"/>
    <property type="molecule type" value="Genomic_DNA"/>
</dbReference>
<feature type="transmembrane region" description="Helical" evidence="1">
    <location>
        <begin position="70"/>
        <end position="93"/>
    </location>
</feature>
<evidence type="ECO:0000313" key="3">
    <source>
        <dbReference type="Proteomes" id="UP000619293"/>
    </source>
</evidence>
<gene>
    <name evidence="2" type="ORF">Cch02nite_19090</name>
</gene>
<sequence length="192" mass="19832">MTATTTTDWRDTLRDAADLALVGILVTVAAVPVVTTGAAVAVGAEAVHLRFTDGRWPGPRDLLRTFGRRLLPGALATLAVLATGLLLALNIFWLRRGMAPGGELLLALTAIVGVALIGLVALAIPLLGRAYTYRSALRTALSRPAMIVTGAGVIGIAFLIGSILPITAPLLTGYVLLALHTIARRVPSAATA</sequence>
<keyword evidence="1" id="KW-0472">Membrane</keyword>
<dbReference type="AlphaFoldDB" id="A0A8J3NQ35"/>
<protein>
    <submittedName>
        <fullName evidence="2">Uncharacterized protein</fullName>
    </submittedName>
</protein>
<accession>A0A8J3NQ35</accession>
<keyword evidence="3" id="KW-1185">Reference proteome</keyword>
<feature type="transmembrane region" description="Helical" evidence="1">
    <location>
        <begin position="140"/>
        <end position="160"/>
    </location>
</feature>
<keyword evidence="1" id="KW-1133">Transmembrane helix</keyword>
<evidence type="ECO:0000256" key="1">
    <source>
        <dbReference type="SAM" id="Phobius"/>
    </source>
</evidence>
<feature type="transmembrane region" description="Helical" evidence="1">
    <location>
        <begin position="20"/>
        <end position="49"/>
    </location>
</feature>
<organism evidence="2 3">
    <name type="scientific">Catellatospora chokoriensis</name>
    <dbReference type="NCBI Taxonomy" id="310353"/>
    <lineage>
        <taxon>Bacteria</taxon>
        <taxon>Bacillati</taxon>
        <taxon>Actinomycetota</taxon>
        <taxon>Actinomycetes</taxon>
        <taxon>Micromonosporales</taxon>
        <taxon>Micromonosporaceae</taxon>
        <taxon>Catellatospora</taxon>
    </lineage>
</organism>
<dbReference type="Proteomes" id="UP000619293">
    <property type="component" value="Unassembled WGS sequence"/>
</dbReference>
<dbReference type="RefSeq" id="WP_191843212.1">
    <property type="nucleotide sequence ID" value="NZ_BAAALB010000002.1"/>
</dbReference>
<feature type="transmembrane region" description="Helical" evidence="1">
    <location>
        <begin position="105"/>
        <end position="128"/>
    </location>
</feature>
<evidence type="ECO:0000313" key="2">
    <source>
        <dbReference type="EMBL" id="GIF88465.1"/>
    </source>
</evidence>
<proteinExistence type="predicted"/>
<comment type="caution">
    <text evidence="2">The sequence shown here is derived from an EMBL/GenBank/DDBJ whole genome shotgun (WGS) entry which is preliminary data.</text>
</comment>
<name>A0A8J3NQ35_9ACTN</name>